<organism evidence="1 2">
    <name type="scientific">Megasphaera intestinihominis</name>
    <dbReference type="NCBI Taxonomy" id="3133159"/>
    <lineage>
        <taxon>Bacteria</taxon>
        <taxon>Bacillati</taxon>
        <taxon>Bacillota</taxon>
        <taxon>Negativicutes</taxon>
        <taxon>Veillonellales</taxon>
        <taxon>Veillonellaceae</taxon>
        <taxon>Megasphaera</taxon>
    </lineage>
</organism>
<name>A0ABV1CWZ9_9FIRM</name>
<dbReference type="EMBL" id="JBBMEU010000045">
    <property type="protein sequence ID" value="MEQ2422661.1"/>
    <property type="molecule type" value="Genomic_DNA"/>
</dbReference>
<dbReference type="Proteomes" id="UP001433088">
    <property type="component" value="Unassembled WGS sequence"/>
</dbReference>
<proteinExistence type="predicted"/>
<evidence type="ECO:0000313" key="2">
    <source>
        <dbReference type="Proteomes" id="UP001433088"/>
    </source>
</evidence>
<evidence type="ECO:0000313" key="1">
    <source>
        <dbReference type="EMBL" id="MEQ2422661.1"/>
    </source>
</evidence>
<gene>
    <name evidence="1" type="ORF">WMO23_07960</name>
</gene>
<accession>A0ABV1CWZ9</accession>
<comment type="caution">
    <text evidence="1">The sequence shown here is derived from an EMBL/GenBank/DDBJ whole genome shotgun (WGS) entry which is preliminary data.</text>
</comment>
<keyword evidence="2" id="KW-1185">Reference proteome</keyword>
<sequence>MEKDEKRLKEFKSLVDEANNNSSDRQKIAAHVDVVLFFSYDIVGSTKYKELHPDDWAGKIKKIFEAIKQRVNTEIKIAHIWRILGDEIIFVMKVSGKQMKFSEQAILSDSVAVIYKILQEATDEIEGGTKELSLKAAAWIGIVSDEEHYETDTKIPKKYKNLFYKYTVDETRNRKIFEFMGNDIDAGFRIKQFTYSRQLVLSFELAYLIKKFISHGECKNIELIHMGYKPLKGIWYDRPYPLIWYYDQSYKKVNFLQSLPYDAENENSIIKSYQSRYGNQSTDQNMTSNLFEKIAHDLGIDDKLTIIQQTLKNVEKSIEINDWLYNEDELHLHLAAVCCDFKNKRVFIAKRSTARGKYSACWEFGCAKANKSQGYIECIKKEYEDDFGLKIKIMVSSDRGEQCPTPYALYEIKENGEEFQSDKGIIVYAKIMNDNIDEFANKKDYKKHECSLLLTEEAASRFLSENKKSVPDFKDTIMHAFDIMKKDEEDYQWR</sequence>
<protein>
    <recommendedName>
        <fullName evidence="3">Guanylate cyclase domain-containing protein</fullName>
    </recommendedName>
</protein>
<evidence type="ECO:0008006" key="3">
    <source>
        <dbReference type="Google" id="ProtNLM"/>
    </source>
</evidence>
<reference evidence="1 2" key="1">
    <citation type="submission" date="2024-03" db="EMBL/GenBank/DDBJ databases">
        <title>Human intestinal bacterial collection.</title>
        <authorList>
            <person name="Pauvert C."/>
            <person name="Hitch T.C.A."/>
            <person name="Clavel T."/>
        </authorList>
    </citation>
    <scope>NUCLEOTIDE SEQUENCE [LARGE SCALE GENOMIC DNA]</scope>
    <source>
        <strain evidence="1 2">CLA-AA-H81</strain>
    </source>
</reference>